<proteinExistence type="predicted"/>
<accession>A0A3B1BK84</accession>
<dbReference type="EMBL" id="UOGA01000122">
    <property type="protein sequence ID" value="VAX18379.1"/>
    <property type="molecule type" value="Genomic_DNA"/>
</dbReference>
<name>A0A3B1BK84_9ZZZZ</name>
<reference evidence="1" key="1">
    <citation type="submission" date="2018-06" db="EMBL/GenBank/DDBJ databases">
        <authorList>
            <person name="Zhirakovskaya E."/>
        </authorList>
    </citation>
    <scope>NUCLEOTIDE SEQUENCE</scope>
</reference>
<gene>
    <name evidence="1" type="ORF">MNBD_NITROSPINAE04-2518</name>
</gene>
<dbReference type="AlphaFoldDB" id="A0A3B1BK84"/>
<organism evidence="1">
    <name type="scientific">hydrothermal vent metagenome</name>
    <dbReference type="NCBI Taxonomy" id="652676"/>
    <lineage>
        <taxon>unclassified sequences</taxon>
        <taxon>metagenomes</taxon>
        <taxon>ecological metagenomes</taxon>
    </lineage>
</organism>
<feature type="non-terminal residue" evidence="1">
    <location>
        <position position="61"/>
    </location>
</feature>
<sequence length="61" mass="6754">MGERTFSLLNPIAFLQTIMTQSVKITDAFCGVQPKCNTRHITRIGLSAGACFESTYREELG</sequence>
<evidence type="ECO:0000313" key="1">
    <source>
        <dbReference type="EMBL" id="VAX18379.1"/>
    </source>
</evidence>
<protein>
    <submittedName>
        <fullName evidence="1">Uncharacterized protein</fullName>
    </submittedName>
</protein>